<dbReference type="PANTHER" id="PTHR47185">
    <property type="entry name" value="PX DOMAIN-CONTAINING PROTEIN YPR097W"/>
    <property type="match status" value="1"/>
</dbReference>
<proteinExistence type="predicted"/>
<dbReference type="AlphaFoldDB" id="A0A0G4NJB3"/>
<dbReference type="EMBL" id="CVQI01035828">
    <property type="protein sequence ID" value="CRK46557.1"/>
    <property type="molecule type" value="Genomic_DNA"/>
</dbReference>
<dbReference type="Pfam" id="PF12825">
    <property type="entry name" value="DUF3818"/>
    <property type="match status" value="1"/>
</dbReference>
<reference evidence="6 7" key="1">
    <citation type="submission" date="2015-05" db="EMBL/GenBank/DDBJ databases">
        <authorList>
            <person name="Fogelqvist Johan"/>
        </authorList>
    </citation>
    <scope>NUCLEOTIDE SEQUENCE [LARGE SCALE GENOMIC DNA]</scope>
    <source>
        <strain evidence="4">VL1</strain>
        <strain evidence="5">VL2</strain>
    </source>
</reference>
<evidence type="ECO:0000313" key="4">
    <source>
        <dbReference type="EMBL" id="CRK18654.1"/>
    </source>
</evidence>
<dbReference type="STRING" id="100787.A0A0G4NJB3"/>
<sequence>MSSSSPALTAKQTAALFNILTHHETYDEIEALKQPDTIFSYGHPFTSEALVATSSPKGSSRNSSRSNSKMSAKSTSTSPSGSIKSAKSAKTSTDSITASPVLQTLLRRFLLTLPGLRDLPEDFWSVRVQGLLTRLAAADLSESYDKGAMGTRKTLATAFSAMVESLVRGCLGGCPPSRGAGDKKERYDLKDAKELERAFNDVLYGVVYGDLIDDITVHVEKSADLEAHSPRIAAAVEYVILHLATLFHQVFILSPEGEYLRKLIESVHGMLPYAVIRQTLRMSNAATMMSGMLKLFLSKLSLGGFSNYIGLTKNANDGMNLLQRIISVVTGWDSAEFKKTLDKIEKSEHAPNSDVLAALKAHAKASASVRASARNESQKSSKSIITIILNRSDPALAKKLSAEQHAQCQEYYAALLSIRDRDELTTALCTQSPDLFTQTVRDLVGGFEPYIRAIHDKIDLREHVQDYQSFVDQFIATSKPQPTGSAGAETRLPSIEDYVALLRKNRHMLYRWMHHGAAQAPEVRNVFKAWAKEAVVHFRKPGVEVAVPGSSAHVEGSMVESVADAFAALSDEVRGPLLPVIDAHASHLDALEALSVGRMQQIIDGGSSTMAGPGIFLVSWQELLDSTLITPATPDGAARRGKDVQNKTVDGKPGATDDAGETKADKETRREGEEARKKVLGSLPEGPDVKPVVEVMGAVFRKLIADAEGGGDSGSDISID</sequence>
<feature type="domain" description="PX-associated" evidence="3">
    <location>
        <begin position="5"/>
        <end position="168"/>
    </location>
</feature>
<accession>A0A0G4NJB3</accession>
<dbReference type="InterPro" id="IPR024555">
    <property type="entry name" value="PX-associated"/>
</dbReference>
<dbReference type="EMBL" id="CVQH01009890">
    <property type="protein sequence ID" value="CRK18654.1"/>
    <property type="molecule type" value="Genomic_DNA"/>
</dbReference>
<evidence type="ECO:0000313" key="5">
    <source>
        <dbReference type="EMBL" id="CRK46557.1"/>
    </source>
</evidence>
<evidence type="ECO:0000313" key="7">
    <source>
        <dbReference type="Proteomes" id="UP000045706"/>
    </source>
</evidence>
<name>A0A0G4NJB3_VERLO</name>
<evidence type="ECO:0000259" key="2">
    <source>
        <dbReference type="Pfam" id="PF12825"/>
    </source>
</evidence>
<dbReference type="PANTHER" id="PTHR47185:SF2">
    <property type="entry name" value="FUNGAL PROTEIN"/>
    <property type="match status" value="1"/>
</dbReference>
<dbReference type="GO" id="GO:0035091">
    <property type="term" value="F:phosphatidylinositol binding"/>
    <property type="evidence" value="ECO:0007669"/>
    <property type="project" value="TreeGrafter"/>
</dbReference>
<dbReference type="Pfam" id="PF12828">
    <property type="entry name" value="PXB"/>
    <property type="match status" value="1"/>
</dbReference>
<dbReference type="InterPro" id="IPR047168">
    <property type="entry name" value="LEC1-like"/>
</dbReference>
<evidence type="ECO:0000259" key="3">
    <source>
        <dbReference type="Pfam" id="PF12828"/>
    </source>
</evidence>
<dbReference type="Proteomes" id="UP000044602">
    <property type="component" value="Unassembled WGS sequence"/>
</dbReference>
<keyword evidence="6" id="KW-1185">Reference proteome</keyword>
<feature type="domain" description="PX" evidence="2">
    <location>
        <begin position="215"/>
        <end position="413"/>
    </location>
</feature>
<feature type="compositionally biased region" description="Basic and acidic residues" evidence="1">
    <location>
        <begin position="660"/>
        <end position="677"/>
    </location>
</feature>
<feature type="region of interest" description="Disordered" evidence="1">
    <location>
        <begin position="52"/>
        <end position="91"/>
    </location>
</feature>
<feature type="compositionally biased region" description="Low complexity" evidence="1">
    <location>
        <begin position="53"/>
        <end position="91"/>
    </location>
</feature>
<evidence type="ECO:0000313" key="6">
    <source>
        <dbReference type="Proteomes" id="UP000044602"/>
    </source>
</evidence>
<feature type="region of interest" description="Disordered" evidence="1">
    <location>
        <begin position="631"/>
        <end position="691"/>
    </location>
</feature>
<organism evidence="5 7">
    <name type="scientific">Verticillium longisporum</name>
    <name type="common">Verticillium dahliae var. longisporum</name>
    <dbReference type="NCBI Taxonomy" id="100787"/>
    <lineage>
        <taxon>Eukaryota</taxon>
        <taxon>Fungi</taxon>
        <taxon>Dikarya</taxon>
        <taxon>Ascomycota</taxon>
        <taxon>Pezizomycotina</taxon>
        <taxon>Sordariomycetes</taxon>
        <taxon>Hypocreomycetidae</taxon>
        <taxon>Glomerellales</taxon>
        <taxon>Plectosphaerellaceae</taxon>
        <taxon>Verticillium</taxon>
    </lineage>
</organism>
<evidence type="ECO:0000256" key="1">
    <source>
        <dbReference type="SAM" id="MobiDB-lite"/>
    </source>
</evidence>
<protein>
    <submittedName>
        <fullName evidence="5">Uncharacterized protein</fullName>
    </submittedName>
</protein>
<dbReference type="Proteomes" id="UP000045706">
    <property type="component" value="Unassembled WGS sequence"/>
</dbReference>
<gene>
    <name evidence="4" type="ORF">BN1708_012415</name>
    <name evidence="5" type="ORF">BN1723_007115</name>
</gene>
<dbReference type="InterPro" id="IPR024554">
    <property type="entry name" value="LEC1-like_C"/>
</dbReference>